<organism evidence="1 2">
    <name type="scientific">Candidatus Litorirhabdus singularis</name>
    <dbReference type="NCBI Taxonomy" id="2518993"/>
    <lineage>
        <taxon>Bacteria</taxon>
        <taxon>Pseudomonadati</taxon>
        <taxon>Pseudomonadota</taxon>
        <taxon>Gammaproteobacteria</taxon>
        <taxon>Cellvibrionales</taxon>
        <taxon>Halieaceae</taxon>
        <taxon>Candidatus Litorirhabdus</taxon>
    </lineage>
</organism>
<proteinExistence type="predicted"/>
<keyword evidence="2" id="KW-1185">Reference proteome</keyword>
<sequence length="353" mass="40010">MKKVIFIGMDLFPPYNEFCSKLAEILITGLSLGRGYQVISFGNPGVKMSSAPNENYIAVPNYHVLMNAILLPIWIVRYSYGEKAIVHFLMPAKHTKYVKALIFLCRLMGHTTVFTLLKSSDDQIVCSSNSDRIVTQSQWSTTRARTLLERKDRIREIVPGSVEFENHLIERRPRTVLFVGVPWKRSDFEKRGVYFFFELVKETFEVDKSIEFILVNRSITNRDYIEELAGNTKGNLTIEHKSVEKMGDLFSSVSIFLCLHQNMECPDPPLSVIEAISCGCPIISTKFNSVADDIETSNCGDIVAVDASSFAESITRISDNSGPYLDNARRLGSSSYQIARFKEKYNTLYSELD</sequence>
<dbReference type="SUPFAM" id="SSF53756">
    <property type="entry name" value="UDP-Glycosyltransferase/glycogen phosphorylase"/>
    <property type="match status" value="1"/>
</dbReference>
<accession>A0ABT3THT3</accession>
<gene>
    <name evidence="1" type="ORF">EYC98_10540</name>
</gene>
<name>A0ABT3THT3_9GAMM</name>
<dbReference type="Proteomes" id="UP001143362">
    <property type="component" value="Unassembled WGS sequence"/>
</dbReference>
<dbReference type="Gene3D" id="3.40.50.2000">
    <property type="entry name" value="Glycogen Phosphorylase B"/>
    <property type="match status" value="1"/>
</dbReference>
<dbReference type="Pfam" id="PF13692">
    <property type="entry name" value="Glyco_trans_1_4"/>
    <property type="match status" value="1"/>
</dbReference>
<reference evidence="1" key="1">
    <citation type="submission" date="2019-02" db="EMBL/GenBank/DDBJ databases">
        <authorList>
            <person name="Li S.-H."/>
        </authorList>
    </citation>
    <scope>NUCLEOTIDE SEQUENCE</scope>
    <source>
        <strain evidence="1">IMCC14734</strain>
    </source>
</reference>
<protein>
    <submittedName>
        <fullName evidence="1">Glycosyltransferase family 1 protein</fullName>
    </submittedName>
</protein>
<evidence type="ECO:0000313" key="2">
    <source>
        <dbReference type="Proteomes" id="UP001143362"/>
    </source>
</evidence>
<dbReference type="RefSeq" id="WP_279245303.1">
    <property type="nucleotide sequence ID" value="NZ_SHNN01000002.1"/>
</dbReference>
<evidence type="ECO:0000313" key="1">
    <source>
        <dbReference type="EMBL" id="MCX2981301.1"/>
    </source>
</evidence>
<dbReference type="EMBL" id="SHNN01000002">
    <property type="protein sequence ID" value="MCX2981301.1"/>
    <property type="molecule type" value="Genomic_DNA"/>
</dbReference>
<comment type="caution">
    <text evidence="1">The sequence shown here is derived from an EMBL/GenBank/DDBJ whole genome shotgun (WGS) entry which is preliminary data.</text>
</comment>